<proteinExistence type="predicted"/>
<comment type="caution">
    <text evidence="1">The sequence shown here is derived from an EMBL/GenBank/DDBJ whole genome shotgun (WGS) entry which is preliminary data.</text>
</comment>
<dbReference type="EMBL" id="BNBA01000003">
    <property type="protein sequence ID" value="GHH48377.1"/>
    <property type="molecule type" value="Genomic_DNA"/>
</dbReference>
<evidence type="ECO:0000313" key="1">
    <source>
        <dbReference type="EMBL" id="GHH48377.1"/>
    </source>
</evidence>
<organism evidence="1 2">
    <name type="scientific">Xanthomonas boreopolis</name>
    <dbReference type="NCBI Taxonomy" id="86183"/>
    <lineage>
        <taxon>Bacteria</taxon>
        <taxon>Pseudomonadati</taxon>
        <taxon>Pseudomonadota</taxon>
        <taxon>Gammaproteobacteria</taxon>
        <taxon>Lysobacterales</taxon>
        <taxon>Lysobacteraceae</taxon>
        <taxon>Xanthomonas</taxon>
    </lineage>
</organism>
<keyword evidence="2" id="KW-1185">Reference proteome</keyword>
<sequence length="139" mass="15629">MSALSAHVRLLRRVRRLLPTALATVAMLAPADAVCWERSPLSRLRLRSGGRGAIGLRLERRAAAALRERGMDWLRRATAPSPGDTSPYSDWRCLRAHGRCVFWSEREDARLALLLDPADGCLWLFWQEEGGKARCRCCS</sequence>
<dbReference type="AlphaFoldDB" id="A0A919F5J1"/>
<evidence type="ECO:0000313" key="2">
    <source>
        <dbReference type="Proteomes" id="UP000623958"/>
    </source>
</evidence>
<protein>
    <submittedName>
        <fullName evidence="1">Uncharacterized protein</fullName>
    </submittedName>
</protein>
<reference evidence="1" key="2">
    <citation type="submission" date="2020-09" db="EMBL/GenBank/DDBJ databases">
        <authorList>
            <person name="Sun Q."/>
            <person name="Ohkuma M."/>
        </authorList>
    </citation>
    <scope>NUCLEOTIDE SEQUENCE</scope>
    <source>
        <strain evidence="1">JCM 13306</strain>
    </source>
</reference>
<name>A0A919F5J1_9XANT</name>
<dbReference type="Proteomes" id="UP000623958">
    <property type="component" value="Unassembled WGS sequence"/>
</dbReference>
<dbReference type="RefSeq" id="WP_434028544.1">
    <property type="nucleotide sequence ID" value="NZ_BNBA01000003.1"/>
</dbReference>
<gene>
    <name evidence="1" type="ORF">GCM10009090_06320</name>
</gene>
<accession>A0A919F5J1</accession>
<reference evidence="1" key="1">
    <citation type="journal article" date="2014" name="Int. J. Syst. Evol. Microbiol.">
        <title>Complete genome sequence of Corynebacterium casei LMG S-19264T (=DSM 44701T), isolated from a smear-ripened cheese.</title>
        <authorList>
            <consortium name="US DOE Joint Genome Institute (JGI-PGF)"/>
            <person name="Walter F."/>
            <person name="Albersmeier A."/>
            <person name="Kalinowski J."/>
            <person name="Ruckert C."/>
        </authorList>
    </citation>
    <scope>NUCLEOTIDE SEQUENCE</scope>
    <source>
        <strain evidence="1">JCM 13306</strain>
    </source>
</reference>